<dbReference type="PANTHER" id="PTHR45835">
    <property type="entry name" value="YALI0A06105P"/>
    <property type="match status" value="1"/>
</dbReference>
<accession>A0ABQ4YJ57</accession>
<keyword evidence="4" id="KW-1185">Reference proteome</keyword>
<dbReference type="InterPro" id="IPR056924">
    <property type="entry name" value="SH3_Tf2-1"/>
</dbReference>
<dbReference type="Pfam" id="PF24626">
    <property type="entry name" value="SH3_Tf2-1"/>
    <property type="match status" value="1"/>
</dbReference>
<keyword evidence="3" id="KW-0695">RNA-directed DNA polymerase</keyword>
<dbReference type="GO" id="GO:0003964">
    <property type="term" value="F:RNA-directed DNA polymerase activity"/>
    <property type="evidence" value="ECO:0007669"/>
    <property type="project" value="UniProtKB-KW"/>
</dbReference>
<dbReference type="PANTHER" id="PTHR45835:SF99">
    <property type="entry name" value="CHROMO DOMAIN-CONTAINING PROTEIN-RELATED"/>
    <property type="match status" value="1"/>
</dbReference>
<dbReference type="Proteomes" id="UP001151760">
    <property type="component" value="Unassembled WGS sequence"/>
</dbReference>
<evidence type="ECO:0000259" key="2">
    <source>
        <dbReference type="Pfam" id="PF24626"/>
    </source>
</evidence>
<dbReference type="InterPro" id="IPR005162">
    <property type="entry name" value="Retrotrans_gag_dom"/>
</dbReference>
<evidence type="ECO:0000313" key="3">
    <source>
        <dbReference type="EMBL" id="GJS76788.1"/>
    </source>
</evidence>
<dbReference type="EMBL" id="BQNB010010401">
    <property type="protein sequence ID" value="GJS76788.1"/>
    <property type="molecule type" value="Genomic_DNA"/>
</dbReference>
<keyword evidence="3" id="KW-0808">Transferase</keyword>
<name>A0ABQ4YJ57_9ASTR</name>
<comment type="caution">
    <text evidence="3">The sequence shown here is derived from an EMBL/GenBank/DDBJ whole genome shotgun (WGS) entry which is preliminary data.</text>
</comment>
<evidence type="ECO:0000259" key="1">
    <source>
        <dbReference type="Pfam" id="PF03732"/>
    </source>
</evidence>
<gene>
    <name evidence="3" type="ORF">Tco_0726669</name>
</gene>
<evidence type="ECO:0000313" key="4">
    <source>
        <dbReference type="Proteomes" id="UP001151760"/>
    </source>
</evidence>
<feature type="domain" description="Retrotransposon gag" evidence="1">
    <location>
        <begin position="84"/>
        <end position="139"/>
    </location>
</feature>
<organism evidence="3 4">
    <name type="scientific">Tanacetum coccineum</name>
    <dbReference type="NCBI Taxonomy" id="301880"/>
    <lineage>
        <taxon>Eukaryota</taxon>
        <taxon>Viridiplantae</taxon>
        <taxon>Streptophyta</taxon>
        <taxon>Embryophyta</taxon>
        <taxon>Tracheophyta</taxon>
        <taxon>Spermatophyta</taxon>
        <taxon>Magnoliopsida</taxon>
        <taxon>eudicotyledons</taxon>
        <taxon>Gunneridae</taxon>
        <taxon>Pentapetalae</taxon>
        <taxon>asterids</taxon>
        <taxon>campanulids</taxon>
        <taxon>Asterales</taxon>
        <taxon>Asteraceae</taxon>
        <taxon>Asteroideae</taxon>
        <taxon>Anthemideae</taxon>
        <taxon>Anthemidinae</taxon>
        <taxon>Tanacetum</taxon>
    </lineage>
</organism>
<keyword evidence="3" id="KW-0548">Nucleotidyltransferase</keyword>
<protein>
    <submittedName>
        <fullName evidence="3">Reverse transcriptase domain-containing protein</fullName>
    </submittedName>
</protein>
<dbReference type="Gene3D" id="3.30.420.10">
    <property type="entry name" value="Ribonuclease H-like superfamily/Ribonuclease H"/>
    <property type="match status" value="1"/>
</dbReference>
<dbReference type="InterPro" id="IPR036397">
    <property type="entry name" value="RNaseH_sf"/>
</dbReference>
<reference evidence="3" key="2">
    <citation type="submission" date="2022-01" db="EMBL/GenBank/DDBJ databases">
        <authorList>
            <person name="Yamashiro T."/>
            <person name="Shiraishi A."/>
            <person name="Satake H."/>
            <person name="Nakayama K."/>
        </authorList>
    </citation>
    <scope>NUCLEOTIDE SEQUENCE</scope>
</reference>
<proteinExistence type="predicted"/>
<feature type="domain" description="Tf2-1-like SH3-like" evidence="2">
    <location>
        <begin position="490"/>
        <end position="555"/>
    </location>
</feature>
<reference evidence="3" key="1">
    <citation type="journal article" date="2022" name="Int. J. Mol. Sci.">
        <title>Draft Genome of Tanacetum Coccineum: Genomic Comparison of Closely Related Tanacetum-Family Plants.</title>
        <authorList>
            <person name="Yamashiro T."/>
            <person name="Shiraishi A."/>
            <person name="Nakayama K."/>
            <person name="Satake H."/>
        </authorList>
    </citation>
    <scope>NUCLEOTIDE SEQUENCE</scope>
</reference>
<dbReference type="Pfam" id="PF03732">
    <property type="entry name" value="Retrotrans_gag"/>
    <property type="match status" value="1"/>
</dbReference>
<sequence length="790" mass="90279">MIDQGVTAVLAARATTQNGDDSHTSGTGVRRNERAVRECTYQDFMKCQPLFFKGTEGVVDLTQWFERMETVFRISNCTVENQVKFATCTLIGIALTWWNSHVRTVTNDIAYAITWTDLKKKMTTKYCPRNEIKKIEAELMFPEETDKIKRPLQEGPPLEEELGNQGNGNAEARLMHWLTPIEVQEEDLTKTALQNSIWTLWNSKEQARARKQPEDKLELLKKRSSNLECSKLKQRKPENIKSEDVGGMLIENAKVFTNAIRKRKVGTPRTDGTLCLNGKEFPKKMYQARKEAILVGSNMKADIATYVSKCLTCAKVKAEHQRQSGLLVQLEIPQWKWDNIMMDFVTKLPKSLQGENGTKGSSNKARIPVSIIVIRDPRIRIKFLEVTSRKALVQSLDMRYGISSETDVEFSYNNSYHASIKVAPFEALYGRKCRSPVCWAEVGEVQLTDPEIVQETTEKIIQVKQRMQAARDRQKSYADLKRKPMEFEVGDKVMLKVLPWKGVVRFGKRGKLNPRFVGPFKVIKRVGDVAYKLKLPEELSRVHNTFHVSNLKKCHADEPLAVPLDGLHFDDKLQFSLWWWWWADDDDDNNNSGGCGGWWRRVVMMGGWRRESTIEIVIRKFSDVTPGPGYEVGESSAAGTARQVGPATARADLYGFADMLDAAPGRQTSRELGYVTELVTTVDQEDEIIYSQDDARHDRALLRARVNMLYRDRPFQRRTALLMAEKPELDSLNKDKKNILMRIDELHKFSDGTLNDVRTALDGRLKGIQMKYLPQTILRQSDRDKIGAMI</sequence>